<dbReference type="GO" id="GO:0006099">
    <property type="term" value="P:tricarboxylic acid cycle"/>
    <property type="evidence" value="ECO:0007669"/>
    <property type="project" value="UniProtKB-KW"/>
</dbReference>
<keyword evidence="5" id="KW-1185">Reference proteome</keyword>
<dbReference type="SMART" id="SM01329">
    <property type="entry name" value="Iso_dh"/>
    <property type="match status" value="1"/>
</dbReference>
<dbReference type="Gene3D" id="3.40.718.10">
    <property type="entry name" value="Isopropylmalate Dehydrogenase"/>
    <property type="match status" value="1"/>
</dbReference>
<dbReference type="AlphaFoldDB" id="A0A0R3PKB6"/>
<feature type="domain" description="Isopropylmalate dehydrogenase-like" evidence="3">
    <location>
        <begin position="172"/>
        <end position="334"/>
    </location>
</feature>
<name>A0A0R3PKB6_ANGCS</name>
<keyword evidence="2" id="KW-0816">Tricarboxylic acid cycle</keyword>
<gene>
    <name evidence="4" type="ORF">ACOC_LOCUS5018</name>
</gene>
<accession>A0A0R3PKB6</accession>
<dbReference type="EMBL" id="UYYA01003844">
    <property type="protein sequence ID" value="VDM56603.1"/>
    <property type="molecule type" value="Genomic_DNA"/>
</dbReference>
<protein>
    <submittedName>
        <fullName evidence="6">Iso_dh domain-containing protein</fullName>
    </submittedName>
</protein>
<dbReference type="InterPro" id="IPR024084">
    <property type="entry name" value="IsoPropMal-DH-like_dom"/>
</dbReference>
<sequence length="334" mass="37366">MQTNALEHPGGRRGVQDQRLLPQKLHFVKSLASSASVIVSSIIKLVLRVQPIVQRMAINRPMLCNRAFDSNKPEGCCSGTVDVCSFTLRASKELFVVNGGQNYNPTSEELKWRRGWDDYCGYDCIGGDGYAAHLVDDEILKDFVVLEALQFPHQQISLFHALPLSKYGGRHTVTALPGDGIGPEMMEHIRTIFLYCHAPINFEFVQVSSQLVDGDMEGAIMAIERNGVAIKGNIETKHDDPSYKSRNVELRKRLDLYANILHCVSIPTIPTRHKVNGVNCDKSEDKQDIDIVLIRENTEGEYSGLEHETLPGIIESIKVGCLMEPLAFYLRLED</sequence>
<dbReference type="STRING" id="334426.A0A0R3PKB6"/>
<reference evidence="4 5" key="2">
    <citation type="submission" date="2018-11" db="EMBL/GenBank/DDBJ databases">
        <authorList>
            <consortium name="Pathogen Informatics"/>
        </authorList>
    </citation>
    <scope>NUCLEOTIDE SEQUENCE [LARGE SCALE GENOMIC DNA]</scope>
    <source>
        <strain evidence="4 5">Costa Rica</strain>
    </source>
</reference>
<evidence type="ECO:0000259" key="3">
    <source>
        <dbReference type="SMART" id="SM01329"/>
    </source>
</evidence>
<evidence type="ECO:0000313" key="5">
    <source>
        <dbReference type="Proteomes" id="UP000267027"/>
    </source>
</evidence>
<dbReference type="Pfam" id="PF00180">
    <property type="entry name" value="Iso_dh"/>
    <property type="match status" value="1"/>
</dbReference>
<dbReference type="Proteomes" id="UP000267027">
    <property type="component" value="Unassembled WGS sequence"/>
</dbReference>
<evidence type="ECO:0000256" key="1">
    <source>
        <dbReference type="ARBA" id="ARBA00007769"/>
    </source>
</evidence>
<dbReference type="PANTHER" id="PTHR11835:SF74">
    <property type="entry name" value="ISOCITRATE DEHYDROGENASE [NAD] SUBUNIT, MITOCHONDRIAL"/>
    <property type="match status" value="1"/>
</dbReference>
<dbReference type="WBParaSite" id="ACOC_0000501701-mRNA-1">
    <property type="protein sequence ID" value="ACOC_0000501701-mRNA-1"/>
    <property type="gene ID" value="ACOC_0000501701"/>
</dbReference>
<evidence type="ECO:0000313" key="6">
    <source>
        <dbReference type="WBParaSite" id="ACOC_0000501701-mRNA-1"/>
    </source>
</evidence>
<dbReference type="GO" id="GO:0006102">
    <property type="term" value="P:isocitrate metabolic process"/>
    <property type="evidence" value="ECO:0007669"/>
    <property type="project" value="TreeGrafter"/>
</dbReference>
<dbReference type="SUPFAM" id="SSF53659">
    <property type="entry name" value="Isocitrate/Isopropylmalate dehydrogenase-like"/>
    <property type="match status" value="1"/>
</dbReference>
<organism evidence="6">
    <name type="scientific">Angiostrongylus costaricensis</name>
    <name type="common">Nematode worm</name>
    <dbReference type="NCBI Taxonomy" id="334426"/>
    <lineage>
        <taxon>Eukaryota</taxon>
        <taxon>Metazoa</taxon>
        <taxon>Ecdysozoa</taxon>
        <taxon>Nematoda</taxon>
        <taxon>Chromadorea</taxon>
        <taxon>Rhabditida</taxon>
        <taxon>Rhabditina</taxon>
        <taxon>Rhabditomorpha</taxon>
        <taxon>Strongyloidea</taxon>
        <taxon>Metastrongylidae</taxon>
        <taxon>Angiostrongylus</taxon>
    </lineage>
</organism>
<evidence type="ECO:0000256" key="2">
    <source>
        <dbReference type="ARBA" id="ARBA00022532"/>
    </source>
</evidence>
<comment type="similarity">
    <text evidence="1">Belongs to the isocitrate and isopropylmalate dehydrogenases family.</text>
</comment>
<dbReference type="PANTHER" id="PTHR11835">
    <property type="entry name" value="DECARBOXYLATING DEHYDROGENASES-ISOCITRATE, ISOPROPYLMALATE, TARTRATE"/>
    <property type="match status" value="1"/>
</dbReference>
<reference evidence="6" key="1">
    <citation type="submission" date="2017-02" db="UniProtKB">
        <authorList>
            <consortium name="WormBaseParasite"/>
        </authorList>
    </citation>
    <scope>IDENTIFICATION</scope>
</reference>
<dbReference type="OrthoDB" id="10261637at2759"/>
<dbReference type="GO" id="GO:0005739">
    <property type="term" value="C:mitochondrion"/>
    <property type="evidence" value="ECO:0007669"/>
    <property type="project" value="TreeGrafter"/>
</dbReference>
<proteinExistence type="inferred from homology"/>
<evidence type="ECO:0000313" key="4">
    <source>
        <dbReference type="EMBL" id="VDM56603.1"/>
    </source>
</evidence>